<protein>
    <submittedName>
        <fullName evidence="2">Uncharacterized protein</fullName>
    </submittedName>
</protein>
<comment type="caution">
    <text evidence="2">The sequence shown here is derived from an EMBL/GenBank/DDBJ whole genome shotgun (WGS) entry which is preliminary data.</text>
</comment>
<feature type="region of interest" description="Disordered" evidence="1">
    <location>
        <begin position="1"/>
        <end position="26"/>
    </location>
</feature>
<sequence>MPSPPSHGSDDEDDLLSESSISRKEQSVERGHRVLNLIHEIRARRINTGETDWDATSFRDSGEFYESEIVPRDHFDDTIFDLVNRFDIIHLLIECNSIIERIGNLNHVSLTHTYLSKLTHFIISETGSFGDTAATHLSLLLFTVPDPGEIVWTVFPLLRNAFQRSNEHACHSLLCVVIKEIEMDGMSSVILGKWTESDWIAVFSHRWIHIHYLRHFLTNVIPFLGHTHHYRQSPSTSDLSLVRLFSASNNIISRSETLPRIFSRHELKKQNRQFIISAVMLCHAAMNERLPSSIHDALVHFHIADPSFSTLPLLFMINQSNSQISRFLPSFPADIVIERELSRILLKFHVLSMEHLMVLCNLFAPDDYLLFLHPFILRGLGSVLRHNQVSKTSQGPHGFQKLIMMNAHVSPSLDDTVQLFILYPSDQIVEFSIALLLDLYEGLPFPMDIRKLIWASLPFLTTLASHSAHTASATSLNRWFNTFLRLFSNPNEYSEELESALWLLLRQCLTQLGLSIPPFAFESLFREASLTFSHFPARFNPFSLGPESLKLFKKFNQTEMWSIEDLSSFDERKAGWSNSCRGLLRDLVSHIPANRNAALVLLSKMYAQASLDEVLDLCRFGVVECVMRAVEASSSLEEYEMGISILGSLFQTLAFSASIDEMTSFDFSTLFEQFRRDSLT</sequence>
<proteinExistence type="predicted"/>
<reference evidence="2 3" key="1">
    <citation type="journal article" date="2022" name="bioRxiv">
        <title>Genomics of Preaxostyla Flagellates Illuminates Evolutionary Transitions and the Path Towards Mitochondrial Loss.</title>
        <authorList>
            <person name="Novak L.V.F."/>
            <person name="Treitli S.C."/>
            <person name="Pyrih J."/>
            <person name="Halakuc P."/>
            <person name="Pipaliya S.V."/>
            <person name="Vacek V."/>
            <person name="Brzon O."/>
            <person name="Soukal P."/>
            <person name="Eme L."/>
            <person name="Dacks J.B."/>
            <person name="Karnkowska A."/>
            <person name="Elias M."/>
            <person name="Hampl V."/>
        </authorList>
    </citation>
    <scope>NUCLEOTIDE SEQUENCE [LARGE SCALE GENOMIC DNA]</scope>
    <source>
        <strain evidence="2">NAU3</strain>
        <tissue evidence="2">Gut</tissue>
    </source>
</reference>
<evidence type="ECO:0000256" key="1">
    <source>
        <dbReference type="SAM" id="MobiDB-lite"/>
    </source>
</evidence>
<name>A0ABQ9YI42_9EUKA</name>
<dbReference type="EMBL" id="JARBJD010000006">
    <property type="protein sequence ID" value="KAK2963405.1"/>
    <property type="molecule type" value="Genomic_DNA"/>
</dbReference>
<keyword evidence="3" id="KW-1185">Reference proteome</keyword>
<dbReference type="Proteomes" id="UP001281761">
    <property type="component" value="Unassembled WGS sequence"/>
</dbReference>
<gene>
    <name evidence="2" type="ORF">BLNAU_1446</name>
</gene>
<evidence type="ECO:0000313" key="3">
    <source>
        <dbReference type="Proteomes" id="UP001281761"/>
    </source>
</evidence>
<evidence type="ECO:0000313" key="2">
    <source>
        <dbReference type="EMBL" id="KAK2963405.1"/>
    </source>
</evidence>
<organism evidence="2 3">
    <name type="scientific">Blattamonas nauphoetae</name>
    <dbReference type="NCBI Taxonomy" id="2049346"/>
    <lineage>
        <taxon>Eukaryota</taxon>
        <taxon>Metamonada</taxon>
        <taxon>Preaxostyla</taxon>
        <taxon>Oxymonadida</taxon>
        <taxon>Blattamonas</taxon>
    </lineage>
</organism>
<accession>A0ABQ9YI42</accession>